<keyword evidence="10 13" id="KW-0472">Membrane</keyword>
<dbReference type="Proteomes" id="UP001054902">
    <property type="component" value="Unassembled WGS sequence"/>
</dbReference>
<feature type="compositionally biased region" description="Basic and acidic residues" evidence="12">
    <location>
        <begin position="128"/>
        <end position="142"/>
    </location>
</feature>
<evidence type="ECO:0000256" key="13">
    <source>
        <dbReference type="SAM" id="Phobius"/>
    </source>
</evidence>
<reference evidence="15 16" key="1">
    <citation type="journal article" date="2021" name="Sci. Rep.">
        <title>The genome of the diatom Chaetoceros tenuissimus carries an ancient integrated fragment of an extant virus.</title>
        <authorList>
            <person name="Hongo Y."/>
            <person name="Kimura K."/>
            <person name="Takaki Y."/>
            <person name="Yoshida Y."/>
            <person name="Baba S."/>
            <person name="Kobayashi G."/>
            <person name="Nagasaki K."/>
            <person name="Hano T."/>
            <person name="Tomaru Y."/>
        </authorList>
    </citation>
    <scope>NUCLEOTIDE SEQUENCE [LARGE SCALE GENOMIC DNA]</scope>
    <source>
        <strain evidence="15 16">NIES-3715</strain>
    </source>
</reference>
<dbReference type="PRINTS" id="PR00169">
    <property type="entry name" value="KCHANNEL"/>
</dbReference>
<evidence type="ECO:0000256" key="12">
    <source>
        <dbReference type="SAM" id="MobiDB-lite"/>
    </source>
</evidence>
<keyword evidence="4 13" id="KW-0812">Transmembrane</keyword>
<feature type="compositionally biased region" description="Low complexity" evidence="12">
    <location>
        <begin position="241"/>
        <end position="252"/>
    </location>
</feature>
<dbReference type="Pfam" id="PF00520">
    <property type="entry name" value="Ion_trans"/>
    <property type="match status" value="1"/>
</dbReference>
<evidence type="ECO:0000313" key="16">
    <source>
        <dbReference type="Proteomes" id="UP001054902"/>
    </source>
</evidence>
<dbReference type="GO" id="GO:0001508">
    <property type="term" value="P:action potential"/>
    <property type="evidence" value="ECO:0007669"/>
    <property type="project" value="TreeGrafter"/>
</dbReference>
<proteinExistence type="predicted"/>
<feature type="transmembrane region" description="Helical" evidence="13">
    <location>
        <begin position="437"/>
        <end position="458"/>
    </location>
</feature>
<evidence type="ECO:0000256" key="7">
    <source>
        <dbReference type="ARBA" id="ARBA00022958"/>
    </source>
</evidence>
<evidence type="ECO:0000256" key="3">
    <source>
        <dbReference type="ARBA" id="ARBA00022538"/>
    </source>
</evidence>
<sequence>MNEKQDTVKQKRIPQLRPRSFSGGNRQRRFNSDSNVARFIPRPPSNRNIGSESDDVSHNDSSTGTNNSRTSIITPRLKALGLQPGASPFLPSDEDISIQKKVRRGNRSRSNSVRSESGVEQTTGKSSSFEEKKSSNDNEWGLRRGGRTRLTKSMSARTSYELKEAKTFPAAPRGYTNNSTDATFQKNLKYNVMHKGIYGDDLSSSSGSQNSLIRVHSDEYLSSRVEKGTISGPYPSNKMLPPRNAAAATNNRTPRHVKSKSADFANIVGNQDLKNFFANENTDNASIGSKPSMVFTVNNGLKASGTTTNYGSTSNISPIHNDDLTHDTFGENDVTQETFEYGKETNVLDEEDYRRDNDYQNREDDFTDPFGDSAERESQVEFSPFLPRNESLAKSRRTYISELNTDEYSDNYEKIIRKRSLLWKIHLIITDPTSSKIGWLCQLIIFIMIILSNIVLIIQTVDTFEQSPDSCNFCEMFQIQHNNTIDERFLSSSYHENTKCECPPVPKEWIQVTERHVMIFFAFEWLLRLVTFDPPRDDGEPMKNPIRQLFDFFTEQNSIMDLLAFSPYFLEQYALNHYKGTTHQSLHYLRILRVFQLVRLGQHSDTFCKLVNVMLELQNAMGMLFIFILFGGAFFGTVIYWLEQGVWKYTDLIDPPGFAHVRVGSDGLTEELSPFRSIPGSMWWFVVTVTTVGYGDMAPVTPAGKLVGTATMFFGVLVIAFPVSVFTDKWRSYSTDDFSAVDTRTNSNSDGLSYEKIPPKIISARLNYSEVKGGQFLFEDQSERSNDSLVFLDKEKDREQTEDTPSNDADSKIRAIQEYMSIIDDSQSKIRALLQEMNVQK</sequence>
<keyword evidence="3" id="KW-0633">Potassium transport</keyword>
<evidence type="ECO:0000256" key="4">
    <source>
        <dbReference type="ARBA" id="ARBA00022692"/>
    </source>
</evidence>
<feature type="transmembrane region" description="Helical" evidence="13">
    <location>
        <begin position="706"/>
        <end position="726"/>
    </location>
</feature>
<dbReference type="SUPFAM" id="SSF81324">
    <property type="entry name" value="Voltage-gated potassium channels"/>
    <property type="match status" value="1"/>
</dbReference>
<evidence type="ECO:0000256" key="10">
    <source>
        <dbReference type="ARBA" id="ARBA00023136"/>
    </source>
</evidence>
<feature type="compositionally biased region" description="Polar residues" evidence="12">
    <location>
        <begin position="59"/>
        <end position="73"/>
    </location>
</feature>
<dbReference type="PANTHER" id="PTHR11537">
    <property type="entry name" value="VOLTAGE-GATED POTASSIUM CHANNEL"/>
    <property type="match status" value="1"/>
</dbReference>
<gene>
    <name evidence="15" type="ORF">CTEN210_12144</name>
</gene>
<keyword evidence="5" id="KW-0631">Potassium channel</keyword>
<feature type="transmembrane region" description="Helical" evidence="13">
    <location>
        <begin position="624"/>
        <end position="642"/>
    </location>
</feature>
<feature type="region of interest" description="Disordered" evidence="12">
    <location>
        <begin position="1"/>
        <end position="155"/>
    </location>
</feature>
<protein>
    <recommendedName>
        <fullName evidence="14">Ion transport domain-containing protein</fullName>
    </recommendedName>
</protein>
<comment type="caution">
    <text evidence="15">The sequence shown here is derived from an EMBL/GenBank/DDBJ whole genome shotgun (WGS) entry which is preliminary data.</text>
</comment>
<dbReference type="GO" id="GO:0008076">
    <property type="term" value="C:voltage-gated potassium channel complex"/>
    <property type="evidence" value="ECO:0007669"/>
    <property type="project" value="InterPro"/>
</dbReference>
<dbReference type="PANTHER" id="PTHR11537:SF254">
    <property type="entry name" value="POTASSIUM VOLTAGE-GATED CHANNEL PROTEIN SHAB"/>
    <property type="match status" value="1"/>
</dbReference>
<feature type="compositionally biased region" description="Low complexity" evidence="12">
    <location>
        <begin position="108"/>
        <end position="120"/>
    </location>
</feature>
<keyword evidence="11" id="KW-0407">Ion channel</keyword>
<organism evidence="15 16">
    <name type="scientific">Chaetoceros tenuissimus</name>
    <dbReference type="NCBI Taxonomy" id="426638"/>
    <lineage>
        <taxon>Eukaryota</taxon>
        <taxon>Sar</taxon>
        <taxon>Stramenopiles</taxon>
        <taxon>Ochrophyta</taxon>
        <taxon>Bacillariophyta</taxon>
        <taxon>Coscinodiscophyceae</taxon>
        <taxon>Chaetocerotophycidae</taxon>
        <taxon>Chaetocerotales</taxon>
        <taxon>Chaetocerotaceae</taxon>
        <taxon>Chaetoceros</taxon>
    </lineage>
</organism>
<dbReference type="Gene3D" id="1.20.120.350">
    <property type="entry name" value="Voltage-gated potassium channels. Chain C"/>
    <property type="match status" value="1"/>
</dbReference>
<evidence type="ECO:0000256" key="5">
    <source>
        <dbReference type="ARBA" id="ARBA00022826"/>
    </source>
</evidence>
<evidence type="ECO:0000256" key="2">
    <source>
        <dbReference type="ARBA" id="ARBA00022448"/>
    </source>
</evidence>
<feature type="region of interest" description="Disordered" evidence="12">
    <location>
        <begin position="344"/>
        <end position="381"/>
    </location>
</feature>
<comment type="subcellular location">
    <subcellularLocation>
        <location evidence="1">Membrane</location>
        <topology evidence="1">Multi-pass membrane protein</topology>
    </subcellularLocation>
</comment>
<dbReference type="InterPro" id="IPR028325">
    <property type="entry name" value="VG_K_chnl"/>
</dbReference>
<feature type="region of interest" description="Disordered" evidence="12">
    <location>
        <begin position="792"/>
        <end position="812"/>
    </location>
</feature>
<evidence type="ECO:0000256" key="9">
    <source>
        <dbReference type="ARBA" id="ARBA00023065"/>
    </source>
</evidence>
<keyword evidence="6" id="KW-0851">Voltage-gated channel</keyword>
<feature type="compositionally biased region" description="Basic and acidic residues" evidence="12">
    <location>
        <begin position="352"/>
        <end position="364"/>
    </location>
</feature>
<dbReference type="InterPro" id="IPR027359">
    <property type="entry name" value="Volt_channel_dom_sf"/>
</dbReference>
<feature type="domain" description="Ion transport" evidence="14">
    <location>
        <begin position="442"/>
        <end position="728"/>
    </location>
</feature>
<evidence type="ECO:0000256" key="1">
    <source>
        <dbReference type="ARBA" id="ARBA00004141"/>
    </source>
</evidence>
<dbReference type="AlphaFoldDB" id="A0AAD3HA77"/>
<feature type="region of interest" description="Disordered" evidence="12">
    <location>
        <begin position="227"/>
        <end position="259"/>
    </location>
</feature>
<dbReference type="Gene3D" id="1.10.287.70">
    <property type="match status" value="1"/>
</dbReference>
<keyword evidence="7" id="KW-0630">Potassium</keyword>
<evidence type="ECO:0000256" key="6">
    <source>
        <dbReference type="ARBA" id="ARBA00022882"/>
    </source>
</evidence>
<keyword evidence="9" id="KW-0406">Ion transport</keyword>
<accession>A0AAD3HA77</accession>
<keyword evidence="16" id="KW-1185">Reference proteome</keyword>
<feature type="compositionally biased region" description="Basic and acidic residues" evidence="12">
    <location>
        <begin position="792"/>
        <end position="801"/>
    </location>
</feature>
<name>A0AAD3HA77_9STRA</name>
<dbReference type="GO" id="GO:0005249">
    <property type="term" value="F:voltage-gated potassium channel activity"/>
    <property type="evidence" value="ECO:0007669"/>
    <property type="project" value="InterPro"/>
</dbReference>
<dbReference type="EMBL" id="BLLK01000051">
    <property type="protein sequence ID" value="GFH55668.1"/>
    <property type="molecule type" value="Genomic_DNA"/>
</dbReference>
<evidence type="ECO:0000259" key="14">
    <source>
        <dbReference type="Pfam" id="PF00520"/>
    </source>
</evidence>
<keyword evidence="8 13" id="KW-1133">Transmembrane helix</keyword>
<evidence type="ECO:0000256" key="11">
    <source>
        <dbReference type="ARBA" id="ARBA00023303"/>
    </source>
</evidence>
<evidence type="ECO:0000256" key="8">
    <source>
        <dbReference type="ARBA" id="ARBA00022989"/>
    </source>
</evidence>
<evidence type="ECO:0000313" key="15">
    <source>
        <dbReference type="EMBL" id="GFH55668.1"/>
    </source>
</evidence>
<dbReference type="InterPro" id="IPR005821">
    <property type="entry name" value="Ion_trans_dom"/>
</dbReference>
<keyword evidence="2" id="KW-0813">Transport</keyword>